<keyword evidence="3" id="KW-0378">Hydrolase</keyword>
<comment type="cofactor">
    <cofactor evidence="1">
        <name>Zn(2+)</name>
        <dbReference type="ChEBI" id="CHEBI:29105"/>
    </cofactor>
</comment>
<dbReference type="InterPro" id="IPR001279">
    <property type="entry name" value="Metallo-B-lactamas"/>
</dbReference>
<dbReference type="SMART" id="SM00849">
    <property type="entry name" value="Lactamase_B"/>
    <property type="match status" value="1"/>
</dbReference>
<evidence type="ECO:0000259" key="5">
    <source>
        <dbReference type="SMART" id="SM00849"/>
    </source>
</evidence>
<comment type="caution">
    <text evidence="6">The sequence shown here is derived from an EMBL/GenBank/DDBJ whole genome shotgun (WGS) entry which is preliminary data.</text>
</comment>
<evidence type="ECO:0000256" key="4">
    <source>
        <dbReference type="ARBA" id="ARBA00022833"/>
    </source>
</evidence>
<name>A0ABR7IAJ8_9FIRM</name>
<keyword evidence="2" id="KW-0479">Metal-binding</keyword>
<proteinExistence type="predicted"/>
<evidence type="ECO:0000256" key="2">
    <source>
        <dbReference type="ARBA" id="ARBA00022723"/>
    </source>
</evidence>
<evidence type="ECO:0000256" key="1">
    <source>
        <dbReference type="ARBA" id="ARBA00001947"/>
    </source>
</evidence>
<keyword evidence="7" id="KW-1185">Reference proteome</keyword>
<dbReference type="InterPro" id="IPR036866">
    <property type="entry name" value="RibonucZ/Hydroxyglut_hydro"/>
</dbReference>
<evidence type="ECO:0000313" key="6">
    <source>
        <dbReference type="EMBL" id="MBC5753961.1"/>
    </source>
</evidence>
<accession>A0ABR7IAJ8</accession>
<dbReference type="InterPro" id="IPR051453">
    <property type="entry name" value="MBL_Glyoxalase_II"/>
</dbReference>
<dbReference type="Gene3D" id="3.60.15.10">
    <property type="entry name" value="Ribonuclease Z/Hydroxyacylglutathione hydrolase-like"/>
    <property type="match status" value="1"/>
</dbReference>
<dbReference type="PANTHER" id="PTHR46233">
    <property type="entry name" value="HYDROXYACYLGLUTATHIONE HYDROLASE GLOC"/>
    <property type="match status" value="1"/>
</dbReference>
<dbReference type="RefSeq" id="WP_186982191.1">
    <property type="nucleotide sequence ID" value="NZ_JACOQH010000005.1"/>
</dbReference>
<dbReference type="Proteomes" id="UP000621540">
    <property type="component" value="Unassembled WGS sequence"/>
</dbReference>
<dbReference type="CDD" id="cd06262">
    <property type="entry name" value="metallo-hydrolase-like_MBL-fold"/>
    <property type="match status" value="1"/>
</dbReference>
<evidence type="ECO:0000256" key="3">
    <source>
        <dbReference type="ARBA" id="ARBA00022801"/>
    </source>
</evidence>
<protein>
    <submittedName>
        <fullName evidence="6">MBL fold metallo-hydrolase</fullName>
    </submittedName>
</protein>
<dbReference type="EMBL" id="JACOQH010000005">
    <property type="protein sequence ID" value="MBC5753961.1"/>
    <property type="molecule type" value="Genomic_DNA"/>
</dbReference>
<sequence>MAKLKVYSYQVGPVCTNCYFAANTETKEAIIIDPGAAADYLIEQIEKEGLRPVAVLLTHGHFDHATAAADVASYFGVQIYAHELEKETLENPALNLCAMAGTSGLVFHADVFVKDGEMLDLAGFSIRVLHTPGHTIGGVCYYFLKENALFSGDSLFCESIGRTDFPKGSMSDLIRTVKEKLLVLPEYVRVYPGHNEETTIEHERVYNPYF</sequence>
<dbReference type="Pfam" id="PF00753">
    <property type="entry name" value="Lactamase_B"/>
    <property type="match status" value="1"/>
</dbReference>
<evidence type="ECO:0000313" key="7">
    <source>
        <dbReference type="Proteomes" id="UP000621540"/>
    </source>
</evidence>
<keyword evidence="4" id="KW-0862">Zinc</keyword>
<reference evidence="6 7" key="1">
    <citation type="submission" date="2020-08" db="EMBL/GenBank/DDBJ databases">
        <title>Genome public.</title>
        <authorList>
            <person name="Liu C."/>
            <person name="Sun Q."/>
        </authorList>
    </citation>
    <scope>NUCLEOTIDE SEQUENCE [LARGE SCALE GENOMIC DNA]</scope>
    <source>
        <strain evidence="6 7">BX0805</strain>
    </source>
</reference>
<dbReference type="PANTHER" id="PTHR46233:SF3">
    <property type="entry name" value="HYDROXYACYLGLUTATHIONE HYDROLASE GLOC"/>
    <property type="match status" value="1"/>
</dbReference>
<feature type="domain" description="Metallo-beta-lactamase" evidence="5">
    <location>
        <begin position="15"/>
        <end position="194"/>
    </location>
</feature>
<organism evidence="6 7">
    <name type="scientific">Roseburia yibonii</name>
    <dbReference type="NCBI Taxonomy" id="2763063"/>
    <lineage>
        <taxon>Bacteria</taxon>
        <taxon>Bacillati</taxon>
        <taxon>Bacillota</taxon>
        <taxon>Clostridia</taxon>
        <taxon>Lachnospirales</taxon>
        <taxon>Lachnospiraceae</taxon>
        <taxon>Roseburia</taxon>
    </lineage>
</organism>
<gene>
    <name evidence="6" type="ORF">H8Z76_07965</name>
</gene>
<dbReference type="SUPFAM" id="SSF56281">
    <property type="entry name" value="Metallo-hydrolase/oxidoreductase"/>
    <property type="match status" value="1"/>
</dbReference>